<dbReference type="Gene3D" id="4.10.400.10">
    <property type="entry name" value="Low-density Lipoprotein Receptor"/>
    <property type="match status" value="7"/>
</dbReference>
<feature type="disulfide bond" evidence="14">
    <location>
        <begin position="486"/>
        <end position="504"/>
    </location>
</feature>
<keyword evidence="20" id="KW-1185">Reference proteome</keyword>
<dbReference type="OMA" id="QCIKLED"/>
<dbReference type="InterPro" id="IPR051221">
    <property type="entry name" value="LDLR-related"/>
</dbReference>
<feature type="domain" description="EGF-like" evidence="18">
    <location>
        <begin position="699"/>
        <end position="734"/>
    </location>
</feature>
<dbReference type="InParanoid" id="G0NQY3"/>
<keyword evidence="6" id="KW-0732">Signal</keyword>
<keyword evidence="5 17" id="KW-0812">Transmembrane</keyword>
<feature type="repeat" description="LDL-receptor class B" evidence="15">
    <location>
        <begin position="937"/>
        <end position="981"/>
    </location>
</feature>
<dbReference type="PROSITE" id="PS01187">
    <property type="entry name" value="EGF_CA"/>
    <property type="match status" value="1"/>
</dbReference>
<feature type="transmembrane region" description="Helical" evidence="17">
    <location>
        <begin position="1087"/>
        <end position="1109"/>
    </location>
</feature>
<dbReference type="PRINTS" id="PR00261">
    <property type="entry name" value="LDLRECEPTOR"/>
</dbReference>
<dbReference type="SMART" id="SM00135">
    <property type="entry name" value="LY"/>
    <property type="match status" value="5"/>
</dbReference>
<evidence type="ECO:0000256" key="13">
    <source>
        <dbReference type="PROSITE-ProRule" id="PRU00076"/>
    </source>
</evidence>
<dbReference type="eggNOG" id="KOG1215">
    <property type="taxonomic scope" value="Eukaryota"/>
</dbReference>
<keyword evidence="10 13" id="KW-1015">Disulfide bond</keyword>
<feature type="disulfide bond" evidence="14">
    <location>
        <begin position="365"/>
        <end position="380"/>
    </location>
</feature>
<dbReference type="InterPro" id="IPR023415">
    <property type="entry name" value="LDLR_class-A_CS"/>
</dbReference>
<evidence type="ECO:0000313" key="20">
    <source>
        <dbReference type="Proteomes" id="UP000008068"/>
    </source>
</evidence>
<dbReference type="InterPro" id="IPR036055">
    <property type="entry name" value="LDL_receptor-like_sf"/>
</dbReference>
<gene>
    <name evidence="19" type="ORF">CAEBREN_12029</name>
</gene>
<comment type="subcellular location">
    <subcellularLocation>
        <location evidence="1">Cell membrane</location>
        <topology evidence="1">Single-pass type I membrane protein</topology>
    </subcellularLocation>
</comment>
<dbReference type="OrthoDB" id="664115at2759"/>
<dbReference type="SUPFAM" id="SSF57196">
    <property type="entry name" value="EGF/Laminin"/>
    <property type="match status" value="1"/>
</dbReference>
<feature type="disulfide bond" evidence="14">
    <location>
        <begin position="317"/>
        <end position="332"/>
    </location>
</feature>
<dbReference type="SMART" id="SM00181">
    <property type="entry name" value="EGF"/>
    <property type="match status" value="3"/>
</dbReference>
<dbReference type="SMART" id="SM00192">
    <property type="entry name" value="LDLa"/>
    <property type="match status" value="8"/>
</dbReference>
<evidence type="ECO:0000256" key="12">
    <source>
        <dbReference type="ARBA" id="ARBA00023180"/>
    </source>
</evidence>
<dbReference type="InterPro" id="IPR000033">
    <property type="entry name" value="LDLR_classB_rpt"/>
</dbReference>
<name>G0NQY3_CAEBE</name>
<dbReference type="FunFam" id="4.10.400.10:FF:000034">
    <property type="entry name" value="Low-density lipoprotein receptor-related protein 2"/>
    <property type="match status" value="1"/>
</dbReference>
<dbReference type="HOGENOM" id="CLU_008163_2_1_1"/>
<proteinExistence type="predicted"/>
<feature type="compositionally biased region" description="Basic and acidic residues" evidence="16">
    <location>
        <begin position="1168"/>
        <end position="1177"/>
    </location>
</feature>
<keyword evidence="11" id="KW-0675">Receptor</keyword>
<dbReference type="Gene3D" id="2.10.25.10">
    <property type="entry name" value="Laminin"/>
    <property type="match status" value="1"/>
</dbReference>
<dbReference type="CDD" id="cd00112">
    <property type="entry name" value="LDLa"/>
    <property type="match status" value="7"/>
</dbReference>
<feature type="repeat" description="LDL-receptor class B" evidence="15">
    <location>
        <begin position="849"/>
        <end position="891"/>
    </location>
</feature>
<evidence type="ECO:0000256" key="5">
    <source>
        <dbReference type="ARBA" id="ARBA00022692"/>
    </source>
</evidence>
<dbReference type="FunFam" id="2.120.10.30:FF:000241">
    <property type="entry name" value="Low-density lipoprotein receptor-related protein 6"/>
    <property type="match status" value="1"/>
</dbReference>
<evidence type="ECO:0000256" key="8">
    <source>
        <dbReference type="ARBA" id="ARBA00022989"/>
    </source>
</evidence>
<keyword evidence="2" id="KW-1003">Cell membrane</keyword>
<evidence type="ECO:0000256" key="9">
    <source>
        <dbReference type="ARBA" id="ARBA00023136"/>
    </source>
</evidence>
<dbReference type="InterPro" id="IPR011042">
    <property type="entry name" value="6-blade_b-propeller_TolB-like"/>
</dbReference>
<feature type="disulfide bond" evidence="14">
    <location>
        <begin position="439"/>
        <end position="457"/>
    </location>
</feature>
<feature type="region of interest" description="Disordered" evidence="16">
    <location>
        <begin position="1134"/>
        <end position="1177"/>
    </location>
</feature>
<feature type="compositionally biased region" description="Basic and acidic residues" evidence="16">
    <location>
        <begin position="1134"/>
        <end position="1147"/>
    </location>
</feature>
<dbReference type="Proteomes" id="UP000008068">
    <property type="component" value="Unassembled WGS sequence"/>
</dbReference>
<feature type="disulfide bond" evidence="14">
    <location>
        <begin position="498"/>
        <end position="513"/>
    </location>
</feature>
<dbReference type="PROSITE" id="PS00010">
    <property type="entry name" value="ASX_HYDROXYL"/>
    <property type="match status" value="1"/>
</dbReference>
<keyword evidence="4" id="KW-0254">Endocytosis</keyword>
<dbReference type="GO" id="GO:0016324">
    <property type="term" value="C:apical plasma membrane"/>
    <property type="evidence" value="ECO:0007669"/>
    <property type="project" value="TreeGrafter"/>
</dbReference>
<protein>
    <recommendedName>
        <fullName evidence="18">EGF-like domain-containing protein</fullName>
    </recommendedName>
</protein>
<evidence type="ECO:0000313" key="19">
    <source>
        <dbReference type="EMBL" id="EGT36008.1"/>
    </source>
</evidence>
<dbReference type="SMART" id="SM00179">
    <property type="entry name" value="EGF_CA"/>
    <property type="match status" value="1"/>
</dbReference>
<evidence type="ECO:0000256" key="3">
    <source>
        <dbReference type="ARBA" id="ARBA00022536"/>
    </source>
</evidence>
<feature type="repeat" description="LDL-receptor class B" evidence="15">
    <location>
        <begin position="892"/>
        <end position="936"/>
    </location>
</feature>
<dbReference type="InterPro" id="IPR018097">
    <property type="entry name" value="EGF_Ca-bd_CS"/>
</dbReference>
<evidence type="ECO:0000256" key="7">
    <source>
        <dbReference type="ARBA" id="ARBA00022737"/>
    </source>
</evidence>
<feature type="disulfide bond" evidence="14">
    <location>
        <begin position="432"/>
        <end position="444"/>
    </location>
</feature>
<dbReference type="Pfam" id="PF07645">
    <property type="entry name" value="EGF_CA"/>
    <property type="match status" value="1"/>
</dbReference>
<evidence type="ECO:0000256" key="14">
    <source>
        <dbReference type="PROSITE-ProRule" id="PRU00124"/>
    </source>
</evidence>
<reference evidence="20" key="1">
    <citation type="submission" date="2011-07" db="EMBL/GenBank/DDBJ databases">
        <authorList>
            <consortium name="Caenorhabditis brenneri Sequencing and Analysis Consortium"/>
            <person name="Wilson R.K."/>
        </authorList>
    </citation>
    <scope>NUCLEOTIDE SEQUENCE [LARGE SCALE GENOMIC DNA]</scope>
    <source>
        <strain evidence="20">PB2801</strain>
    </source>
</reference>
<dbReference type="GO" id="GO:0042562">
    <property type="term" value="F:hormone binding"/>
    <property type="evidence" value="ECO:0007669"/>
    <property type="project" value="TreeGrafter"/>
</dbReference>
<dbReference type="FunCoup" id="G0NQY3">
    <property type="interactions" value="2403"/>
</dbReference>
<dbReference type="PROSITE" id="PS50068">
    <property type="entry name" value="LDLRA_2"/>
    <property type="match status" value="8"/>
</dbReference>
<dbReference type="Pfam" id="PF00057">
    <property type="entry name" value="Ldl_recept_a"/>
    <property type="match status" value="7"/>
</dbReference>
<evidence type="ECO:0000256" key="16">
    <source>
        <dbReference type="SAM" id="MobiDB-lite"/>
    </source>
</evidence>
<dbReference type="eggNOG" id="KOG2424">
    <property type="taxonomic scope" value="Eukaryota"/>
</dbReference>
<feature type="disulfide bond" evidence="14">
    <location>
        <begin position="409"/>
        <end position="424"/>
    </location>
</feature>
<dbReference type="SUPFAM" id="SSF63825">
    <property type="entry name" value="YWTD domain"/>
    <property type="match status" value="1"/>
</dbReference>
<feature type="disulfide bond" evidence="14">
    <location>
        <begin position="640"/>
        <end position="655"/>
    </location>
</feature>
<feature type="transmembrane region" description="Helical" evidence="17">
    <location>
        <begin position="47"/>
        <end position="65"/>
    </location>
</feature>
<evidence type="ECO:0000256" key="4">
    <source>
        <dbReference type="ARBA" id="ARBA00022583"/>
    </source>
</evidence>
<evidence type="ECO:0000256" key="1">
    <source>
        <dbReference type="ARBA" id="ARBA00004251"/>
    </source>
</evidence>
<sequence length="1177" mass="131220">MLRVPTLNGSDSVFDLNCTLNVINTAKFLRNQLHVQAAQDNKFGADMYAVTIIGAFASVIVLLMFRSIRPHQSLDDQVTLMMSTMKMRVEVDEYERRKIKMKEAKKKAQDWINNLKNRSMRSLSRSSRRSKSSMAETPPFHSDSTRSYKNENSLNVPFSMSQQVIQVEDETRSGASSTRQSVCSAPTPHLLEVNLPVRSNSHLGFLPEIVVTEERPKLCLLLPPPTRRRKSVTTTSNIPIHKSVSCQQLTISRSLETRSTLSIGGTEMRNFLALTGFILIGLVVNLDGLAQGATKECDPIHSYKCKDDRCIPLSWRCDGDIDCPDEEDEKNCPKVCAADEHKCGDVRSARSSLERFKCIPNKWVCDGEFDCEDKSDEFKCENVSCQENQFQCEELSGEYSLCIPRTWVCDGQRDCTNGKDEQNCSKKATAKCPENNFQCANGNCIFKNWVCDGEEDCSDGSDELLTEPSHCNRTVNQCPPGEMWKCGSGECIPSRWRCDSEVDCKDHSDEKNCTAIQHSCKLAGEFACKSSNKCINKSFVCDGEFDCADGSDEDDCVDAKKECVPEKERACSPTYGAYGAETGHVMCIPASSWCNGEEDCPDGGDEKNCTTPVAPATCQAGTEYQCPSTPLQCLEMSKLCSSAKFDCGDGNLSVCGQSKITEMCDAHVDGCVCRPSYIRDTTVCHCKDGYKLENGQCVDINECTTAGICDQICLNIPGSYRCACHAGYKLSFGESRTSGSTIPNRCRAIGGDPLVLLTNRHTIRQFDLVNKMHYPVSSKPGSAVAMDFHITNGTLIWSDVQSKQILKCSIGNTTESYLGTELCDRNHEVLLAGDKIHTPDGLAVDWVHDLLFWTDGGLDQINVLDMKTGKQRVLYSNDLEEPRAIAVDPEVGLIFWTDWGKNARIERSGMDGQHRVVIVEGDRVVWPNGLALDYVDKRVYWADAKIKSIFSCDYWGKDIKTVLHSHQFLRHPFSMAVFENRLFYTDWEHDGVITVNKFTGADIETVMEQVKSPMTVRVYHKQAQPFMSNKCENSACEHICLPRAVYRETVRNLEKTWHDRPFSCACEGSTASAALECIADIETKSGISMFTIFLLFCVGGIVAAGFVMARRKMGARPFTSLNFDNPIYRRTTEEGDHQMEDPFRDPFAEPPNNRGRNDGLPTLASADNDSRGDVLSF</sequence>
<accession>G0NQY3</accession>
<keyword evidence="12" id="KW-0325">Glycoprotein</keyword>
<dbReference type="GO" id="GO:0005509">
    <property type="term" value="F:calcium ion binding"/>
    <property type="evidence" value="ECO:0007669"/>
    <property type="project" value="InterPro"/>
</dbReference>
<evidence type="ECO:0000256" key="6">
    <source>
        <dbReference type="ARBA" id="ARBA00022729"/>
    </source>
</evidence>
<dbReference type="InterPro" id="IPR049883">
    <property type="entry name" value="NOTCH1_EGF-like"/>
</dbReference>
<dbReference type="Pfam" id="PF00058">
    <property type="entry name" value="Ldl_recept_b"/>
    <property type="match status" value="2"/>
</dbReference>
<dbReference type="InterPro" id="IPR002172">
    <property type="entry name" value="LDrepeatLR_classA_rpt"/>
</dbReference>
<dbReference type="CDD" id="cd00054">
    <property type="entry name" value="EGF_CA"/>
    <property type="match status" value="1"/>
</dbReference>
<organism evidence="20">
    <name type="scientific">Caenorhabditis brenneri</name>
    <name type="common">Nematode worm</name>
    <dbReference type="NCBI Taxonomy" id="135651"/>
    <lineage>
        <taxon>Eukaryota</taxon>
        <taxon>Metazoa</taxon>
        <taxon>Ecdysozoa</taxon>
        <taxon>Nematoda</taxon>
        <taxon>Chromadorea</taxon>
        <taxon>Rhabditida</taxon>
        <taxon>Rhabditina</taxon>
        <taxon>Rhabditomorpha</taxon>
        <taxon>Rhabditoidea</taxon>
        <taxon>Rhabditidae</taxon>
        <taxon>Peloderinae</taxon>
        <taxon>Caenorhabditis</taxon>
    </lineage>
</organism>
<evidence type="ECO:0000256" key="2">
    <source>
        <dbReference type="ARBA" id="ARBA00022475"/>
    </source>
</evidence>
<keyword evidence="3 13" id="KW-0245">EGF-like domain</keyword>
<dbReference type="AlphaFoldDB" id="G0NQY3"/>
<feature type="disulfide bond" evidence="14">
    <location>
        <begin position="541"/>
        <end position="556"/>
    </location>
</feature>
<feature type="disulfide bond" evidence="14">
    <location>
        <begin position="305"/>
        <end position="323"/>
    </location>
</feature>
<dbReference type="GO" id="GO:0006898">
    <property type="term" value="P:receptor-mediated endocytosis"/>
    <property type="evidence" value="ECO:0007669"/>
    <property type="project" value="TreeGrafter"/>
</dbReference>
<dbReference type="GO" id="GO:0043235">
    <property type="term" value="C:receptor complex"/>
    <property type="evidence" value="ECO:0007669"/>
    <property type="project" value="TreeGrafter"/>
</dbReference>
<feature type="region of interest" description="Disordered" evidence="16">
    <location>
        <begin position="119"/>
        <end position="152"/>
    </location>
</feature>
<dbReference type="FunFam" id="4.10.400.10:FF:000011">
    <property type="entry name" value="Low-density lipoprotein receptor-related protein 1"/>
    <property type="match status" value="1"/>
</dbReference>
<dbReference type="PROSITE" id="PS01209">
    <property type="entry name" value="LDLRA_1"/>
    <property type="match status" value="2"/>
</dbReference>
<feature type="disulfide bond" evidence="14">
    <location>
        <begin position="594"/>
        <end position="609"/>
    </location>
</feature>
<dbReference type="InterPro" id="IPR000152">
    <property type="entry name" value="EGF-type_Asp/Asn_hydroxyl_site"/>
</dbReference>
<evidence type="ECO:0000259" key="18">
    <source>
        <dbReference type="PROSITE" id="PS50026"/>
    </source>
</evidence>
<dbReference type="PROSITE" id="PS51120">
    <property type="entry name" value="LDLRB"/>
    <property type="match status" value="3"/>
</dbReference>
<dbReference type="PROSITE" id="PS50026">
    <property type="entry name" value="EGF_3"/>
    <property type="match status" value="1"/>
</dbReference>
<evidence type="ECO:0000256" key="17">
    <source>
        <dbReference type="SAM" id="Phobius"/>
    </source>
</evidence>
<dbReference type="EMBL" id="GL379929">
    <property type="protein sequence ID" value="EGT36008.1"/>
    <property type="molecule type" value="Genomic_DNA"/>
</dbReference>
<keyword evidence="7" id="KW-0677">Repeat</keyword>
<dbReference type="SUPFAM" id="SSF57424">
    <property type="entry name" value="LDL receptor-like module"/>
    <property type="match status" value="7"/>
</dbReference>
<feature type="disulfide bond" evidence="13">
    <location>
        <begin position="703"/>
        <end position="713"/>
    </location>
</feature>
<keyword evidence="9 17" id="KW-0472">Membrane</keyword>
<dbReference type="PANTHER" id="PTHR22722">
    <property type="entry name" value="LOW-DENSITY LIPOPROTEIN RECEPTOR-RELATED PROTEIN 2-RELATED"/>
    <property type="match status" value="1"/>
</dbReference>
<evidence type="ECO:0000256" key="11">
    <source>
        <dbReference type="ARBA" id="ARBA00023170"/>
    </source>
</evidence>
<dbReference type="InterPro" id="IPR000742">
    <property type="entry name" value="EGF"/>
</dbReference>
<evidence type="ECO:0000256" key="10">
    <source>
        <dbReference type="ARBA" id="ARBA00023157"/>
    </source>
</evidence>
<dbReference type="STRING" id="135651.G0NQY3"/>
<evidence type="ECO:0000256" key="15">
    <source>
        <dbReference type="PROSITE-ProRule" id="PRU00461"/>
    </source>
</evidence>
<comment type="caution">
    <text evidence="13">Lacks conserved residue(s) required for the propagation of feature annotation.</text>
</comment>
<dbReference type="PANTHER" id="PTHR22722:SF14">
    <property type="entry name" value="MEGALIN, ISOFORM A"/>
    <property type="match status" value="1"/>
</dbReference>
<dbReference type="FunFam" id="2.10.25.10:FF:000009">
    <property type="entry name" value="Low-density lipoprotein receptor isoform 1"/>
    <property type="match status" value="1"/>
</dbReference>
<dbReference type="InterPro" id="IPR001881">
    <property type="entry name" value="EGF-like_Ca-bd_dom"/>
</dbReference>
<keyword evidence="8 17" id="KW-1133">Transmembrane helix</keyword>
<dbReference type="Gene3D" id="2.120.10.30">
    <property type="entry name" value="TolB, C-terminal domain"/>
    <property type="match status" value="1"/>
</dbReference>